<proteinExistence type="predicted"/>
<dbReference type="Pfam" id="PF08044">
    <property type="entry name" value="DUF1707"/>
    <property type="match status" value="1"/>
</dbReference>
<dbReference type="InterPro" id="IPR012551">
    <property type="entry name" value="DUF1707_SHOCT-like"/>
</dbReference>
<accession>A0ABP9GP52</accession>
<name>A0ABP9GP52_9ACTN</name>
<evidence type="ECO:0000313" key="3">
    <source>
        <dbReference type="EMBL" id="GAA4948474.1"/>
    </source>
</evidence>
<feature type="domain" description="DUF1707" evidence="2">
    <location>
        <begin position="30"/>
        <end position="80"/>
    </location>
</feature>
<comment type="caution">
    <text evidence="3">The sequence shown here is derived from an EMBL/GenBank/DDBJ whole genome shotgun (WGS) entry which is preliminary data.</text>
</comment>
<feature type="region of interest" description="Disordered" evidence="1">
    <location>
        <begin position="1"/>
        <end position="36"/>
    </location>
</feature>
<feature type="compositionally biased region" description="Basic and acidic residues" evidence="1">
    <location>
        <begin position="78"/>
        <end position="93"/>
    </location>
</feature>
<organism evidence="3 4">
    <name type="scientific">Yinghuangia aomiensis</name>
    <dbReference type="NCBI Taxonomy" id="676205"/>
    <lineage>
        <taxon>Bacteria</taxon>
        <taxon>Bacillati</taxon>
        <taxon>Actinomycetota</taxon>
        <taxon>Actinomycetes</taxon>
        <taxon>Kitasatosporales</taxon>
        <taxon>Streptomycetaceae</taxon>
        <taxon>Yinghuangia</taxon>
    </lineage>
</organism>
<dbReference type="Proteomes" id="UP001500466">
    <property type="component" value="Unassembled WGS sequence"/>
</dbReference>
<dbReference type="EMBL" id="BAABHS010000002">
    <property type="protein sequence ID" value="GAA4948474.1"/>
    <property type="molecule type" value="Genomic_DNA"/>
</dbReference>
<keyword evidence="4" id="KW-1185">Reference proteome</keyword>
<evidence type="ECO:0000256" key="1">
    <source>
        <dbReference type="SAM" id="MobiDB-lite"/>
    </source>
</evidence>
<feature type="compositionally biased region" description="Low complexity" evidence="1">
    <location>
        <begin position="94"/>
        <end position="113"/>
    </location>
</feature>
<feature type="region of interest" description="Disordered" evidence="1">
    <location>
        <begin position="78"/>
        <end position="113"/>
    </location>
</feature>
<protein>
    <recommendedName>
        <fullName evidence="2">DUF1707 domain-containing protein</fullName>
    </recommendedName>
</protein>
<gene>
    <name evidence="3" type="ORF">GCM10023205_05740</name>
</gene>
<reference evidence="4" key="1">
    <citation type="journal article" date="2019" name="Int. J. Syst. Evol. Microbiol.">
        <title>The Global Catalogue of Microorganisms (GCM) 10K type strain sequencing project: providing services to taxonomists for standard genome sequencing and annotation.</title>
        <authorList>
            <consortium name="The Broad Institute Genomics Platform"/>
            <consortium name="The Broad Institute Genome Sequencing Center for Infectious Disease"/>
            <person name="Wu L."/>
            <person name="Ma J."/>
        </authorList>
    </citation>
    <scope>NUCLEOTIDE SEQUENCE [LARGE SCALE GENOMIC DNA]</scope>
    <source>
        <strain evidence="4">JCM 17986</strain>
    </source>
</reference>
<sequence>MSPGTPPARLPWASAPSYPVRMDSDAARPVTDAERERVTGILREQMASGRLALSDYQARLRRVRAAATVGELDAVLRDLPGRRDDGDGEERPHAAASPSAEAAPEQAAGGAKRAGCGGAAAMLVVASAAVCAAAGWTKRAG</sequence>
<evidence type="ECO:0000313" key="4">
    <source>
        <dbReference type="Proteomes" id="UP001500466"/>
    </source>
</evidence>
<evidence type="ECO:0000259" key="2">
    <source>
        <dbReference type="Pfam" id="PF08044"/>
    </source>
</evidence>
<feature type="compositionally biased region" description="Basic and acidic residues" evidence="1">
    <location>
        <begin position="22"/>
        <end position="36"/>
    </location>
</feature>